<keyword evidence="1 3" id="KW-0560">Oxidoreductase</keyword>
<reference evidence="3" key="1">
    <citation type="journal article" date="2021" name="Nat. Microbiol.">
        <title>Cocultivation of an ultrasmall environmental parasitic bacterium with lytic ability against bacteria associated with wastewater foams.</title>
        <authorList>
            <person name="Batinovic S."/>
            <person name="Rose J.J.A."/>
            <person name="Ratcliffe J."/>
            <person name="Seviour R.J."/>
            <person name="Petrovski S."/>
        </authorList>
    </citation>
    <scope>NUCLEOTIDE SEQUENCE</scope>
    <source>
        <strain evidence="3">CON44</strain>
    </source>
</reference>
<dbReference type="SUPFAM" id="SSF50475">
    <property type="entry name" value="FMN-binding split barrel"/>
    <property type="match status" value="1"/>
</dbReference>
<dbReference type="InterPro" id="IPR011576">
    <property type="entry name" value="Pyridox_Oxase_N"/>
</dbReference>
<dbReference type="AlphaFoldDB" id="A0A857KLD1"/>
<evidence type="ECO:0000259" key="2">
    <source>
        <dbReference type="Pfam" id="PF01243"/>
    </source>
</evidence>
<dbReference type="Gene3D" id="2.30.110.10">
    <property type="entry name" value="Electron Transport, Fmn-binding Protein, Chain A"/>
    <property type="match status" value="1"/>
</dbReference>
<accession>A0A857KLD1</accession>
<dbReference type="InterPro" id="IPR012349">
    <property type="entry name" value="Split_barrel_FMN-bd"/>
</dbReference>
<dbReference type="EC" id="1.-.-.-" evidence="3"/>
<dbReference type="PANTHER" id="PTHR35176:SF6">
    <property type="entry name" value="HEME OXYGENASE HI_0854-RELATED"/>
    <property type="match status" value="1"/>
</dbReference>
<dbReference type="GO" id="GO:0070967">
    <property type="term" value="F:coenzyme F420 binding"/>
    <property type="evidence" value="ECO:0007669"/>
    <property type="project" value="TreeGrafter"/>
</dbReference>
<dbReference type="RefSeq" id="WP_050942675.1">
    <property type="nucleotide sequence ID" value="NZ_CP045804.1"/>
</dbReference>
<dbReference type="InterPro" id="IPR024031">
    <property type="entry name" value="MSMEG_5819/OxyR"/>
</dbReference>
<protein>
    <submittedName>
        <fullName evidence="3">PPOX class F420-dependent oxidoreductase</fullName>
        <ecNumber evidence="3">1.-.-.-</ecNumber>
    </submittedName>
</protein>
<organism evidence="3">
    <name type="scientific">Gordonia amarae</name>
    <dbReference type="NCBI Taxonomy" id="36821"/>
    <lineage>
        <taxon>Bacteria</taxon>
        <taxon>Bacillati</taxon>
        <taxon>Actinomycetota</taxon>
        <taxon>Actinomycetes</taxon>
        <taxon>Mycobacteriales</taxon>
        <taxon>Gordoniaceae</taxon>
        <taxon>Gordonia</taxon>
    </lineage>
</organism>
<gene>
    <name evidence="3" type="ORF">GII30_14130</name>
</gene>
<name>A0A857KLD1_9ACTN</name>
<evidence type="ECO:0000313" key="3">
    <source>
        <dbReference type="EMBL" id="QHN40133.1"/>
    </source>
</evidence>
<dbReference type="Pfam" id="PF01243">
    <property type="entry name" value="PNPOx_N"/>
    <property type="match status" value="1"/>
</dbReference>
<dbReference type="EMBL" id="CP045810">
    <property type="protein sequence ID" value="QHN40133.1"/>
    <property type="molecule type" value="Genomic_DNA"/>
</dbReference>
<sequence>MPSFGDSALDDPAVLKYLESQTLGRLATVDKSGAPQNSPVSFRINQELGTIDIGGYTMSTSRKYRNLATNDRVAFIVDDVFSVRPWKVRMVEIRGRGEQVPGTSSEPGHDDALIRIHPDRVIAFGIDD</sequence>
<dbReference type="InterPro" id="IPR052019">
    <property type="entry name" value="F420H2_bilvrd_red/Heme_oxyg"/>
</dbReference>
<dbReference type="PANTHER" id="PTHR35176">
    <property type="entry name" value="HEME OXYGENASE HI_0854-RELATED"/>
    <property type="match status" value="1"/>
</dbReference>
<dbReference type="NCBIfam" id="TIGR04023">
    <property type="entry name" value="PPOX_MSMEG_5819"/>
    <property type="match status" value="1"/>
</dbReference>
<proteinExistence type="predicted"/>
<evidence type="ECO:0000256" key="1">
    <source>
        <dbReference type="ARBA" id="ARBA00023002"/>
    </source>
</evidence>
<dbReference type="GO" id="GO:0016627">
    <property type="term" value="F:oxidoreductase activity, acting on the CH-CH group of donors"/>
    <property type="evidence" value="ECO:0007669"/>
    <property type="project" value="TreeGrafter"/>
</dbReference>
<dbReference type="GO" id="GO:0005829">
    <property type="term" value="C:cytosol"/>
    <property type="evidence" value="ECO:0007669"/>
    <property type="project" value="TreeGrafter"/>
</dbReference>
<feature type="domain" description="Pyridoxamine 5'-phosphate oxidase N-terminal" evidence="2">
    <location>
        <begin position="12"/>
        <end position="102"/>
    </location>
</feature>